<dbReference type="Pfam" id="PF14303">
    <property type="entry name" value="NAM-associated"/>
    <property type="match status" value="1"/>
</dbReference>
<feature type="compositionally biased region" description="Basic residues" evidence="1">
    <location>
        <begin position="245"/>
        <end position="255"/>
    </location>
</feature>
<evidence type="ECO:0000313" key="4">
    <source>
        <dbReference type="EMBL" id="CAD6210679.1"/>
    </source>
</evidence>
<dbReference type="AlphaFoldDB" id="A0A811MQ16"/>
<dbReference type="PANTHER" id="PTHR45125">
    <property type="entry name" value="F21J9.4-RELATED"/>
    <property type="match status" value="1"/>
</dbReference>
<evidence type="ECO:0000313" key="5">
    <source>
        <dbReference type="Proteomes" id="UP000604825"/>
    </source>
</evidence>
<evidence type="ECO:0008006" key="6">
    <source>
        <dbReference type="Google" id="ProtNLM"/>
    </source>
</evidence>
<comment type="caution">
    <text evidence="4">The sequence shown here is derived from an EMBL/GenBank/DDBJ whole genome shotgun (WGS) entry which is preliminary data.</text>
</comment>
<proteinExistence type="predicted"/>
<gene>
    <name evidence="4" type="ORF">NCGR_LOCUS6734</name>
</gene>
<feature type="compositionally biased region" description="Polar residues" evidence="1">
    <location>
        <begin position="84"/>
        <end position="100"/>
    </location>
</feature>
<organism evidence="4 5">
    <name type="scientific">Miscanthus lutarioriparius</name>
    <dbReference type="NCBI Taxonomy" id="422564"/>
    <lineage>
        <taxon>Eukaryota</taxon>
        <taxon>Viridiplantae</taxon>
        <taxon>Streptophyta</taxon>
        <taxon>Embryophyta</taxon>
        <taxon>Tracheophyta</taxon>
        <taxon>Spermatophyta</taxon>
        <taxon>Magnoliopsida</taxon>
        <taxon>Liliopsida</taxon>
        <taxon>Poales</taxon>
        <taxon>Poaceae</taxon>
        <taxon>PACMAD clade</taxon>
        <taxon>Panicoideae</taxon>
        <taxon>Andropogonodae</taxon>
        <taxon>Andropogoneae</taxon>
        <taxon>Saccharinae</taxon>
        <taxon>Miscanthus</taxon>
    </lineage>
</organism>
<dbReference type="InterPro" id="IPR029063">
    <property type="entry name" value="SAM-dependent_MTases_sf"/>
</dbReference>
<evidence type="ECO:0000259" key="2">
    <source>
        <dbReference type="Pfam" id="PF05185"/>
    </source>
</evidence>
<name>A0A811MQ16_9POAL</name>
<keyword evidence="5" id="KW-1185">Reference proteome</keyword>
<feature type="compositionally biased region" description="Basic and acidic residues" evidence="1">
    <location>
        <begin position="276"/>
        <end position="286"/>
    </location>
</feature>
<dbReference type="Gene3D" id="3.40.50.10190">
    <property type="entry name" value="BRCT domain"/>
    <property type="match status" value="1"/>
</dbReference>
<protein>
    <recommendedName>
        <fullName evidence="6">No apical meristem-associated C-terminal domain-containing protein</fullName>
    </recommendedName>
</protein>
<dbReference type="PANTHER" id="PTHR45125:SF51">
    <property type="entry name" value="F21J9.4-RELATED"/>
    <property type="match status" value="1"/>
</dbReference>
<evidence type="ECO:0000259" key="3">
    <source>
        <dbReference type="Pfam" id="PF14303"/>
    </source>
</evidence>
<dbReference type="OrthoDB" id="674687at2759"/>
<reference evidence="4" key="1">
    <citation type="submission" date="2020-10" db="EMBL/GenBank/DDBJ databases">
        <authorList>
            <person name="Han B."/>
            <person name="Lu T."/>
            <person name="Zhao Q."/>
            <person name="Huang X."/>
            <person name="Zhao Y."/>
        </authorList>
    </citation>
    <scope>NUCLEOTIDE SEQUENCE</scope>
</reference>
<feature type="domain" description="No apical meristem-associated C-terminal" evidence="3">
    <location>
        <begin position="212"/>
        <end position="343"/>
    </location>
</feature>
<sequence length="446" mass="50582">MGAEYRDDWTSDYTLLVCAFVNTPKFRQVQADNGTIVSKAVVHGFSLFYTHFRMEEDGFLSNILLEGHGAPVAAVNEVDDIPESQDSPSSVEVVQPSRSTKGGKRSKNFTPEEDEIVCFGWLAISKDPINGANQSRTTFWGKVHAYFEEHNKSKVPRSESSIMHRFLVIQTSVNKFCSHYDQILRRNQSGTTMQDKLNEAKKVYKNLDRDNKSFVFEHCWDILKEEDKWKSKMVEIAEVEKLAKSKKQKKAGKVSRPRDEGALNNDNGIPLEAEETEPRKRSDGIKKVKANLKRGGGEACMEALDKMWSKKEVFEKEKEKAKEDRFMATLEIEKATLELEKKRVAQLEVAHGLRLSSADSKCRLVTGCPKISFSFSFFSKAQNAFSSVLGMQGRFCECKPLMDNLEAQTYEIFEKDVVKYTQYRRAVSKALVDRVADDAVSATRTG</sequence>
<feature type="region of interest" description="Disordered" evidence="1">
    <location>
        <begin position="245"/>
        <end position="286"/>
    </location>
</feature>
<accession>A0A811MQ16</accession>
<dbReference type="Pfam" id="PF05185">
    <property type="entry name" value="PRMT5"/>
    <property type="match status" value="1"/>
</dbReference>
<dbReference type="EMBL" id="CAJGYO010000002">
    <property type="protein sequence ID" value="CAD6210679.1"/>
    <property type="molecule type" value="Genomic_DNA"/>
</dbReference>
<dbReference type="Gene3D" id="3.40.50.150">
    <property type="entry name" value="Vaccinia Virus protein VP39"/>
    <property type="match status" value="1"/>
</dbReference>
<dbReference type="InterPro" id="IPR029466">
    <property type="entry name" value="NAM-associated_C"/>
</dbReference>
<evidence type="ECO:0000256" key="1">
    <source>
        <dbReference type="SAM" id="MobiDB-lite"/>
    </source>
</evidence>
<dbReference type="InterPro" id="IPR036420">
    <property type="entry name" value="BRCT_dom_sf"/>
</dbReference>
<dbReference type="InterPro" id="IPR035075">
    <property type="entry name" value="PRMT5"/>
</dbReference>
<dbReference type="Proteomes" id="UP000604825">
    <property type="component" value="Unassembled WGS sequence"/>
</dbReference>
<feature type="domain" description="PRMT5 arginine-N-methyltransferase" evidence="2">
    <location>
        <begin position="398"/>
        <end position="439"/>
    </location>
</feature>
<feature type="region of interest" description="Disordered" evidence="1">
    <location>
        <begin position="81"/>
        <end position="108"/>
    </location>
</feature>